<dbReference type="InterPro" id="IPR036922">
    <property type="entry name" value="Rieske_2Fe-2S_sf"/>
</dbReference>
<evidence type="ECO:0000256" key="3">
    <source>
        <dbReference type="ARBA" id="ARBA00023004"/>
    </source>
</evidence>
<accession>A0A0F9E1F9</accession>
<dbReference type="InterPro" id="IPR017941">
    <property type="entry name" value="Rieske_2Fe-2S"/>
</dbReference>
<keyword evidence="3" id="KW-0408">Iron</keyword>
<comment type="cofactor">
    <cofactor evidence="5">
        <name>[2Fe-2S] cluster</name>
        <dbReference type="ChEBI" id="CHEBI:190135"/>
    </cofactor>
</comment>
<dbReference type="EMBL" id="LAZR01036864">
    <property type="protein sequence ID" value="KKL23736.1"/>
    <property type="molecule type" value="Genomic_DNA"/>
</dbReference>
<comment type="caution">
    <text evidence="7">The sequence shown here is derived from an EMBL/GenBank/DDBJ whole genome shotgun (WGS) entry which is preliminary data.</text>
</comment>
<keyword evidence="4" id="KW-0411">Iron-sulfur</keyword>
<evidence type="ECO:0000313" key="7">
    <source>
        <dbReference type="EMBL" id="KKL23736.1"/>
    </source>
</evidence>
<evidence type="ECO:0000256" key="1">
    <source>
        <dbReference type="ARBA" id="ARBA00022714"/>
    </source>
</evidence>
<evidence type="ECO:0000256" key="5">
    <source>
        <dbReference type="ARBA" id="ARBA00034078"/>
    </source>
</evidence>
<dbReference type="PANTHER" id="PTHR21496:SF0">
    <property type="entry name" value="RIESKE DOMAIN-CONTAINING PROTEIN"/>
    <property type="match status" value="1"/>
</dbReference>
<organism evidence="7">
    <name type="scientific">marine sediment metagenome</name>
    <dbReference type="NCBI Taxonomy" id="412755"/>
    <lineage>
        <taxon>unclassified sequences</taxon>
        <taxon>metagenomes</taxon>
        <taxon>ecological metagenomes</taxon>
    </lineage>
</organism>
<evidence type="ECO:0000256" key="4">
    <source>
        <dbReference type="ARBA" id="ARBA00023014"/>
    </source>
</evidence>
<sequence length="109" mass="12102">MSDTRNLIELCTKDEIPEGEVIRVDKDELELAVYHVGDRFYVTDNACTHGPGELSEGYLEGHVIECDFHSGQFDIRNGEVVAPPCILKLKTYKVVPHDTAVMIEAPAAD</sequence>
<dbReference type="CDD" id="cd03528">
    <property type="entry name" value="Rieske_RO_ferredoxin"/>
    <property type="match status" value="1"/>
</dbReference>
<dbReference type="SUPFAM" id="SSF50022">
    <property type="entry name" value="ISP domain"/>
    <property type="match status" value="1"/>
</dbReference>
<dbReference type="PROSITE" id="PS51296">
    <property type="entry name" value="RIESKE"/>
    <property type="match status" value="1"/>
</dbReference>
<gene>
    <name evidence="7" type="ORF">LCGC14_2422380</name>
</gene>
<keyword evidence="2" id="KW-0479">Metal-binding</keyword>
<dbReference type="Pfam" id="PF00355">
    <property type="entry name" value="Rieske"/>
    <property type="match status" value="1"/>
</dbReference>
<dbReference type="GO" id="GO:0051537">
    <property type="term" value="F:2 iron, 2 sulfur cluster binding"/>
    <property type="evidence" value="ECO:0007669"/>
    <property type="project" value="UniProtKB-KW"/>
</dbReference>
<keyword evidence="1" id="KW-0001">2Fe-2S</keyword>
<feature type="domain" description="Rieske" evidence="6">
    <location>
        <begin position="8"/>
        <end position="103"/>
    </location>
</feature>
<dbReference type="Gene3D" id="2.102.10.10">
    <property type="entry name" value="Rieske [2Fe-2S] iron-sulphur domain"/>
    <property type="match status" value="1"/>
</dbReference>
<dbReference type="AlphaFoldDB" id="A0A0F9E1F9"/>
<evidence type="ECO:0000259" key="6">
    <source>
        <dbReference type="PROSITE" id="PS51296"/>
    </source>
</evidence>
<evidence type="ECO:0000256" key="2">
    <source>
        <dbReference type="ARBA" id="ARBA00022723"/>
    </source>
</evidence>
<dbReference type="PANTHER" id="PTHR21496">
    <property type="entry name" value="FERREDOXIN-RELATED"/>
    <property type="match status" value="1"/>
</dbReference>
<name>A0A0F9E1F9_9ZZZZ</name>
<reference evidence="7" key="1">
    <citation type="journal article" date="2015" name="Nature">
        <title>Complex archaea that bridge the gap between prokaryotes and eukaryotes.</title>
        <authorList>
            <person name="Spang A."/>
            <person name="Saw J.H."/>
            <person name="Jorgensen S.L."/>
            <person name="Zaremba-Niedzwiedzka K."/>
            <person name="Martijn J."/>
            <person name="Lind A.E."/>
            <person name="van Eijk R."/>
            <person name="Schleper C."/>
            <person name="Guy L."/>
            <person name="Ettema T.J."/>
        </authorList>
    </citation>
    <scope>NUCLEOTIDE SEQUENCE</scope>
</reference>
<dbReference type="GO" id="GO:0046872">
    <property type="term" value="F:metal ion binding"/>
    <property type="evidence" value="ECO:0007669"/>
    <property type="project" value="UniProtKB-KW"/>
</dbReference>
<proteinExistence type="predicted"/>
<protein>
    <recommendedName>
        <fullName evidence="6">Rieske domain-containing protein</fullName>
    </recommendedName>
</protein>